<comment type="caution">
    <text evidence="2">The sequence shown here is derived from an EMBL/GenBank/DDBJ whole genome shotgun (WGS) entry which is preliminary data.</text>
</comment>
<gene>
    <name evidence="2" type="ORF">Pla52o_56970</name>
</gene>
<reference evidence="2 3" key="1">
    <citation type="submission" date="2019-02" db="EMBL/GenBank/DDBJ databases">
        <title>Deep-cultivation of Planctomycetes and their phenomic and genomic characterization uncovers novel biology.</title>
        <authorList>
            <person name="Wiegand S."/>
            <person name="Jogler M."/>
            <person name="Boedeker C."/>
            <person name="Pinto D."/>
            <person name="Vollmers J."/>
            <person name="Rivas-Marin E."/>
            <person name="Kohn T."/>
            <person name="Peeters S.H."/>
            <person name="Heuer A."/>
            <person name="Rast P."/>
            <person name="Oberbeckmann S."/>
            <person name="Bunk B."/>
            <person name="Jeske O."/>
            <person name="Meyerdierks A."/>
            <person name="Storesund J.E."/>
            <person name="Kallscheuer N."/>
            <person name="Luecker S."/>
            <person name="Lage O.M."/>
            <person name="Pohl T."/>
            <person name="Merkel B.J."/>
            <person name="Hornburger P."/>
            <person name="Mueller R.-W."/>
            <person name="Bruemmer F."/>
            <person name="Labrenz M."/>
            <person name="Spormann A.M."/>
            <person name="Op Den Camp H."/>
            <person name="Overmann J."/>
            <person name="Amann R."/>
            <person name="Jetten M.S.M."/>
            <person name="Mascher T."/>
            <person name="Medema M.H."/>
            <person name="Devos D.P."/>
            <person name="Kaster A.-K."/>
            <person name="Ovreas L."/>
            <person name="Rohde M."/>
            <person name="Galperin M.Y."/>
            <person name="Jogler C."/>
        </authorList>
    </citation>
    <scope>NUCLEOTIDE SEQUENCE [LARGE SCALE GENOMIC DNA]</scope>
    <source>
        <strain evidence="2 3">Pla52o</strain>
    </source>
</reference>
<proteinExistence type="predicted"/>
<keyword evidence="1" id="KW-1133">Transmembrane helix</keyword>
<protein>
    <submittedName>
        <fullName evidence="2">Uncharacterized protein</fullName>
    </submittedName>
</protein>
<feature type="transmembrane region" description="Helical" evidence="1">
    <location>
        <begin position="12"/>
        <end position="32"/>
    </location>
</feature>
<dbReference type="AlphaFoldDB" id="A0A5C6BDX1"/>
<dbReference type="Proteomes" id="UP000316304">
    <property type="component" value="Unassembled WGS sequence"/>
</dbReference>
<keyword evidence="1" id="KW-0812">Transmembrane</keyword>
<sequence length="40" mass="4579">MMFSVAFLEWLVIGALVLCSVGVLILVAFLFFDSRDKKIW</sequence>
<name>A0A5C6BDX1_9BACT</name>
<dbReference type="EMBL" id="SJPT01000019">
    <property type="protein sequence ID" value="TWU10323.1"/>
    <property type="molecule type" value="Genomic_DNA"/>
</dbReference>
<organism evidence="2 3">
    <name type="scientific">Novipirellula galeiformis</name>
    <dbReference type="NCBI Taxonomy" id="2528004"/>
    <lineage>
        <taxon>Bacteria</taxon>
        <taxon>Pseudomonadati</taxon>
        <taxon>Planctomycetota</taxon>
        <taxon>Planctomycetia</taxon>
        <taxon>Pirellulales</taxon>
        <taxon>Pirellulaceae</taxon>
        <taxon>Novipirellula</taxon>
    </lineage>
</organism>
<keyword evidence="3" id="KW-1185">Reference proteome</keyword>
<keyword evidence="1" id="KW-0472">Membrane</keyword>
<evidence type="ECO:0000313" key="3">
    <source>
        <dbReference type="Proteomes" id="UP000316304"/>
    </source>
</evidence>
<accession>A0A5C6BDX1</accession>
<evidence type="ECO:0000256" key="1">
    <source>
        <dbReference type="SAM" id="Phobius"/>
    </source>
</evidence>
<evidence type="ECO:0000313" key="2">
    <source>
        <dbReference type="EMBL" id="TWU10323.1"/>
    </source>
</evidence>